<dbReference type="VEuPathDB" id="FungiDB:RhiirFUN_011351"/>
<dbReference type="EMBL" id="AUPC02000234">
    <property type="protein sequence ID" value="POG64675.1"/>
    <property type="molecule type" value="Genomic_DNA"/>
</dbReference>
<comment type="caution">
    <text evidence="2">The sequence shown here is derived from an EMBL/GenBank/DDBJ whole genome shotgun (WGS) entry which is preliminary data.</text>
</comment>
<sequence length="625" mass="71471">MDEEKDIYKSWLTRNITYCSDEQEMYIGYSKLKKLTVFDHYIDKYIVFDSLEAYWEMTDNTPTEYRCYEEVVFSDAPQSPVIEVCLSSTTRFSGTKIVEILRTILDVMLKIFRTHYTDYANMANIPSALNDFVIMDEIVQRDGTWYYYFHIQTTSFYFPSYYYCADFREKVCDSLPIHISSLITRPTDYIFQLVGISGSYLLSLENHKRITPYSQFLGTNTSVDRNNLFVSCFSPKHDVNAHVPLCLKSTNQEPFVTQTVSAMHSITEEQSKDSELLHNVVPCDIDIVSVSSAEKQDDRKEHTLSEFQPVSNTEQNGIHNMLGNITVLDSDEITTVDYNGVQLVAPSFDLPASSVFFITTESMEMFQPCENSELMLTVYTVIKFIAVMLAVCNKRGIDSDNCVFHSKKVLHSLGRPISFTATSSKSKYTLRTARRRKNMAYETRGYQRNCRNAEEGSLTVLNCSRRVLRIPLTRNSLTVGSEDLRNCLSRHLVGIILRYICLNMTITLCVRSSTLGTHCEAVPFRHFPYELTVLLLNHAVNRGGSRNPTFIGQNGQVRSRNTENKNDSGFANRQTFTFILDGRDPTSYPPGSTMSNEESGSTMSNEEIGDYVERRNRGGYGERRK</sequence>
<evidence type="ECO:0000313" key="2">
    <source>
        <dbReference type="EMBL" id="POG64675.1"/>
    </source>
</evidence>
<feature type="compositionally biased region" description="Polar residues" evidence="1">
    <location>
        <begin position="589"/>
        <end position="605"/>
    </location>
</feature>
<organism evidence="2 3">
    <name type="scientific">Rhizophagus irregularis (strain DAOM 181602 / DAOM 197198 / MUCL 43194)</name>
    <name type="common">Arbuscular mycorrhizal fungus</name>
    <name type="synonym">Glomus intraradices</name>
    <dbReference type="NCBI Taxonomy" id="747089"/>
    <lineage>
        <taxon>Eukaryota</taxon>
        <taxon>Fungi</taxon>
        <taxon>Fungi incertae sedis</taxon>
        <taxon>Mucoromycota</taxon>
        <taxon>Glomeromycotina</taxon>
        <taxon>Glomeromycetes</taxon>
        <taxon>Glomerales</taxon>
        <taxon>Glomeraceae</taxon>
        <taxon>Rhizophagus</taxon>
    </lineage>
</organism>
<name>A0A2P4PH18_RHIID</name>
<keyword evidence="3" id="KW-1185">Reference proteome</keyword>
<feature type="region of interest" description="Disordered" evidence="1">
    <location>
        <begin position="547"/>
        <end position="625"/>
    </location>
</feature>
<accession>A0A2P4PH18</accession>
<evidence type="ECO:0000313" key="3">
    <source>
        <dbReference type="Proteomes" id="UP000018888"/>
    </source>
</evidence>
<feature type="compositionally biased region" description="Basic and acidic residues" evidence="1">
    <location>
        <begin position="611"/>
        <end position="625"/>
    </location>
</feature>
<feature type="compositionally biased region" description="Polar residues" evidence="1">
    <location>
        <begin position="567"/>
        <end position="577"/>
    </location>
</feature>
<gene>
    <name evidence="2" type="ORF">GLOIN_2v1483726</name>
</gene>
<evidence type="ECO:0000256" key="1">
    <source>
        <dbReference type="SAM" id="MobiDB-lite"/>
    </source>
</evidence>
<reference evidence="2 3" key="2">
    <citation type="journal article" date="2018" name="New Phytol.">
        <title>High intraspecific genome diversity in the model arbuscular mycorrhizal symbiont Rhizophagus irregularis.</title>
        <authorList>
            <person name="Chen E.C.H."/>
            <person name="Morin E."/>
            <person name="Beaudet D."/>
            <person name="Noel J."/>
            <person name="Yildirir G."/>
            <person name="Ndikumana S."/>
            <person name="Charron P."/>
            <person name="St-Onge C."/>
            <person name="Giorgi J."/>
            <person name="Kruger M."/>
            <person name="Marton T."/>
            <person name="Ropars J."/>
            <person name="Grigoriev I.V."/>
            <person name="Hainaut M."/>
            <person name="Henrissat B."/>
            <person name="Roux C."/>
            <person name="Martin F."/>
            <person name="Corradi N."/>
        </authorList>
    </citation>
    <scope>NUCLEOTIDE SEQUENCE [LARGE SCALE GENOMIC DNA]</scope>
    <source>
        <strain evidence="2 3">DAOM 197198</strain>
    </source>
</reference>
<reference evidence="2 3" key="1">
    <citation type="journal article" date="2013" name="Proc. Natl. Acad. Sci. U.S.A.">
        <title>Genome of an arbuscular mycorrhizal fungus provides insight into the oldest plant symbiosis.</title>
        <authorList>
            <person name="Tisserant E."/>
            <person name="Malbreil M."/>
            <person name="Kuo A."/>
            <person name="Kohler A."/>
            <person name="Symeonidi A."/>
            <person name="Balestrini R."/>
            <person name="Charron P."/>
            <person name="Duensing N."/>
            <person name="Frei Dit Frey N."/>
            <person name="Gianinazzi-Pearson V."/>
            <person name="Gilbert L.B."/>
            <person name="Handa Y."/>
            <person name="Herr J.R."/>
            <person name="Hijri M."/>
            <person name="Koul R."/>
            <person name="Kawaguchi M."/>
            <person name="Krajinski F."/>
            <person name="Lammers P.J."/>
            <person name="Masclaux F.G."/>
            <person name="Murat C."/>
            <person name="Morin E."/>
            <person name="Ndikumana S."/>
            <person name="Pagni M."/>
            <person name="Petitpierre D."/>
            <person name="Requena N."/>
            <person name="Rosikiewicz P."/>
            <person name="Riley R."/>
            <person name="Saito K."/>
            <person name="San Clemente H."/>
            <person name="Shapiro H."/>
            <person name="van Tuinen D."/>
            <person name="Becard G."/>
            <person name="Bonfante P."/>
            <person name="Paszkowski U."/>
            <person name="Shachar-Hill Y.Y."/>
            <person name="Tuskan G.A."/>
            <person name="Young P.W."/>
            <person name="Sanders I.R."/>
            <person name="Henrissat B."/>
            <person name="Rensing S.A."/>
            <person name="Grigoriev I.V."/>
            <person name="Corradi N."/>
            <person name="Roux C."/>
            <person name="Martin F."/>
        </authorList>
    </citation>
    <scope>NUCLEOTIDE SEQUENCE [LARGE SCALE GENOMIC DNA]</scope>
    <source>
        <strain evidence="2 3">DAOM 197198</strain>
    </source>
</reference>
<protein>
    <submittedName>
        <fullName evidence="2">Uncharacterized protein</fullName>
    </submittedName>
</protein>
<dbReference type="Proteomes" id="UP000018888">
    <property type="component" value="Unassembled WGS sequence"/>
</dbReference>
<proteinExistence type="predicted"/>
<dbReference type="AlphaFoldDB" id="A0A2P4PH18"/>
<feature type="compositionally biased region" description="Polar residues" evidence="1">
    <location>
        <begin position="547"/>
        <end position="559"/>
    </location>
</feature>